<name>A0A5N0V9B4_9PSEU</name>
<dbReference type="SMART" id="SM00342">
    <property type="entry name" value="HTH_ARAC"/>
    <property type="match status" value="1"/>
</dbReference>
<evidence type="ECO:0000256" key="1">
    <source>
        <dbReference type="ARBA" id="ARBA00022491"/>
    </source>
</evidence>
<evidence type="ECO:0000313" key="8">
    <source>
        <dbReference type="EMBL" id="KAA9162098.1"/>
    </source>
</evidence>
<reference evidence="8" key="1">
    <citation type="submission" date="2019-09" db="EMBL/GenBank/DDBJ databases">
        <authorList>
            <person name="Teo W.F.A."/>
            <person name="Duangmal K."/>
        </authorList>
    </citation>
    <scope>NUCLEOTIDE SEQUENCE [LARGE SCALE GENOMIC DNA]</scope>
    <source>
        <strain evidence="8">K81G1</strain>
    </source>
</reference>
<dbReference type="Gene3D" id="1.10.10.60">
    <property type="entry name" value="Homeodomain-like"/>
    <property type="match status" value="1"/>
</dbReference>
<dbReference type="GO" id="GO:0003700">
    <property type="term" value="F:DNA-binding transcription factor activity"/>
    <property type="evidence" value="ECO:0007669"/>
    <property type="project" value="InterPro"/>
</dbReference>
<dbReference type="InterPro" id="IPR018060">
    <property type="entry name" value="HTH_AraC"/>
</dbReference>
<organism evidence="8 9">
    <name type="scientific">Amycolatopsis acidicola</name>
    <dbReference type="NCBI Taxonomy" id="2596893"/>
    <lineage>
        <taxon>Bacteria</taxon>
        <taxon>Bacillati</taxon>
        <taxon>Actinomycetota</taxon>
        <taxon>Actinomycetes</taxon>
        <taxon>Pseudonocardiales</taxon>
        <taxon>Pseudonocardiaceae</taxon>
        <taxon>Amycolatopsis</taxon>
    </lineage>
</organism>
<dbReference type="InterPro" id="IPR011051">
    <property type="entry name" value="RmlC_Cupin_sf"/>
</dbReference>
<keyword evidence="3" id="KW-0238">DNA-binding</keyword>
<dbReference type="PANTHER" id="PTHR11019:SF199">
    <property type="entry name" value="HTH-TYPE TRANSCRIPTIONAL REGULATOR NIMR"/>
    <property type="match status" value="1"/>
</dbReference>
<evidence type="ECO:0000256" key="6">
    <source>
        <dbReference type="ARBA" id="ARBA00079449"/>
    </source>
</evidence>
<proteinExistence type="predicted"/>
<dbReference type="FunFam" id="1.10.10.60:FF:000132">
    <property type="entry name" value="AraC family transcriptional regulator"/>
    <property type="match status" value="1"/>
</dbReference>
<comment type="caution">
    <text evidence="8">The sequence shown here is derived from an EMBL/GenBank/DDBJ whole genome shotgun (WGS) entry which is preliminary data.</text>
</comment>
<dbReference type="Pfam" id="PF02311">
    <property type="entry name" value="AraC_binding"/>
    <property type="match status" value="1"/>
</dbReference>
<dbReference type="OrthoDB" id="2039152at2"/>
<dbReference type="CDD" id="cd06124">
    <property type="entry name" value="cupin_NimR-like_N"/>
    <property type="match status" value="1"/>
</dbReference>
<evidence type="ECO:0000256" key="5">
    <source>
        <dbReference type="ARBA" id="ARBA00074140"/>
    </source>
</evidence>
<dbReference type="InterPro" id="IPR003313">
    <property type="entry name" value="AraC-bd"/>
</dbReference>
<keyword evidence="2" id="KW-0805">Transcription regulation</keyword>
<keyword evidence="4" id="KW-0804">Transcription</keyword>
<protein>
    <recommendedName>
        <fullName evidence="5">HTH-type transcriptional regulator RipA</fullName>
    </recommendedName>
    <alternativeName>
        <fullName evidence="6">Repressor of iron proteins A</fullName>
    </alternativeName>
</protein>
<evidence type="ECO:0000259" key="7">
    <source>
        <dbReference type="PROSITE" id="PS01124"/>
    </source>
</evidence>
<dbReference type="RefSeq" id="WP_144747227.1">
    <property type="nucleotide sequence ID" value="NZ_VMNW02000014.1"/>
</dbReference>
<feature type="domain" description="HTH araC/xylS-type" evidence="7">
    <location>
        <begin position="147"/>
        <end position="244"/>
    </location>
</feature>
<dbReference type="PANTHER" id="PTHR11019">
    <property type="entry name" value="HTH-TYPE TRANSCRIPTIONAL REGULATOR NIMR"/>
    <property type="match status" value="1"/>
</dbReference>
<evidence type="ECO:0000256" key="3">
    <source>
        <dbReference type="ARBA" id="ARBA00023125"/>
    </source>
</evidence>
<dbReference type="PROSITE" id="PS01124">
    <property type="entry name" value="HTH_ARAC_FAMILY_2"/>
    <property type="match status" value="1"/>
</dbReference>
<sequence length="253" mass="27878">MSQDGQSVLLGNMDLPAGTWFPWHSHAEHQLVWAPRGVVTVEVGSAHWVLPPTRALWLPGRTWHRTGASGRIRLMGIYADPERCPVSWPEPRLIPVRPVLRELLGHLIKPGLDAEARDRAEQVVFDLLEPMDAVPIIVPMPEDPRALRVAEAVLRDPADRRGLAEFGGEVGASARTLARIFLAQCGMSFGRWRTQARLRACLPWLATGMPLDGVARRAGYSSPSAFVAAFRRAVGVTPGEYFRQPPVSRPASP</sequence>
<evidence type="ECO:0000313" key="9">
    <source>
        <dbReference type="Proteomes" id="UP000319769"/>
    </source>
</evidence>
<dbReference type="Gene3D" id="2.60.120.10">
    <property type="entry name" value="Jelly Rolls"/>
    <property type="match status" value="1"/>
</dbReference>
<dbReference type="EMBL" id="VMNW02000014">
    <property type="protein sequence ID" value="KAA9162098.1"/>
    <property type="molecule type" value="Genomic_DNA"/>
</dbReference>
<keyword evidence="9" id="KW-1185">Reference proteome</keyword>
<dbReference type="Pfam" id="PF12833">
    <property type="entry name" value="HTH_18"/>
    <property type="match status" value="1"/>
</dbReference>
<keyword evidence="1" id="KW-0678">Repressor</keyword>
<dbReference type="InterPro" id="IPR009057">
    <property type="entry name" value="Homeodomain-like_sf"/>
</dbReference>
<dbReference type="InterPro" id="IPR020449">
    <property type="entry name" value="Tscrpt_reg_AraC-type_HTH"/>
</dbReference>
<dbReference type="PRINTS" id="PR00032">
    <property type="entry name" value="HTHARAC"/>
</dbReference>
<dbReference type="GO" id="GO:0043565">
    <property type="term" value="F:sequence-specific DNA binding"/>
    <property type="evidence" value="ECO:0007669"/>
    <property type="project" value="InterPro"/>
</dbReference>
<evidence type="ECO:0000256" key="4">
    <source>
        <dbReference type="ARBA" id="ARBA00023163"/>
    </source>
</evidence>
<gene>
    <name evidence="8" type="ORF">FPZ12_012735</name>
</gene>
<evidence type="ECO:0000256" key="2">
    <source>
        <dbReference type="ARBA" id="ARBA00023015"/>
    </source>
</evidence>
<dbReference type="AlphaFoldDB" id="A0A5N0V9B4"/>
<dbReference type="SUPFAM" id="SSF46689">
    <property type="entry name" value="Homeodomain-like"/>
    <property type="match status" value="1"/>
</dbReference>
<dbReference type="InterPro" id="IPR014710">
    <property type="entry name" value="RmlC-like_jellyroll"/>
</dbReference>
<dbReference type="Proteomes" id="UP000319769">
    <property type="component" value="Unassembled WGS sequence"/>
</dbReference>
<dbReference type="SUPFAM" id="SSF51182">
    <property type="entry name" value="RmlC-like cupins"/>
    <property type="match status" value="1"/>
</dbReference>
<accession>A0A5N0V9B4</accession>